<keyword evidence="4" id="KW-1185">Reference proteome</keyword>
<dbReference type="OMA" id="PSRQWAN"/>
<protein>
    <recommendedName>
        <fullName evidence="2">Nucleolus and neural progenitor protein-like N-terminal domain-containing protein</fullName>
    </recommendedName>
</protein>
<proteinExistence type="predicted"/>
<dbReference type="AlphaFoldDB" id="A0A226EIR6"/>
<feature type="region of interest" description="Disordered" evidence="1">
    <location>
        <begin position="182"/>
        <end position="257"/>
    </location>
</feature>
<evidence type="ECO:0000256" key="1">
    <source>
        <dbReference type="SAM" id="MobiDB-lite"/>
    </source>
</evidence>
<dbReference type="Pfam" id="PF14780">
    <property type="entry name" value="NEPRO_N"/>
    <property type="match status" value="1"/>
</dbReference>
<reference evidence="3 4" key="1">
    <citation type="submission" date="2015-12" db="EMBL/GenBank/DDBJ databases">
        <title>The genome of Folsomia candida.</title>
        <authorList>
            <person name="Faddeeva A."/>
            <person name="Derks M.F."/>
            <person name="Anvar Y."/>
            <person name="Smit S."/>
            <person name="Van Straalen N."/>
            <person name="Roelofs D."/>
        </authorList>
    </citation>
    <scope>NUCLEOTIDE SEQUENCE [LARGE SCALE GENOMIC DNA]</scope>
    <source>
        <strain evidence="3 4">VU population</strain>
        <tissue evidence="3">Whole body</tissue>
    </source>
</reference>
<comment type="caution">
    <text evidence="3">The sequence shown here is derived from an EMBL/GenBank/DDBJ whole genome shotgun (WGS) entry which is preliminary data.</text>
</comment>
<evidence type="ECO:0000259" key="2">
    <source>
        <dbReference type="Pfam" id="PF14780"/>
    </source>
</evidence>
<feature type="compositionally biased region" description="Low complexity" evidence="1">
    <location>
        <begin position="215"/>
        <end position="233"/>
    </location>
</feature>
<dbReference type="EMBL" id="LNIX01000003">
    <property type="protein sequence ID" value="OXA57359.1"/>
    <property type="molecule type" value="Genomic_DNA"/>
</dbReference>
<dbReference type="InterPro" id="IPR027951">
    <property type="entry name" value="Nepro_N"/>
</dbReference>
<feature type="domain" description="Nucleolus and neural progenitor protein-like N-terminal" evidence="2">
    <location>
        <begin position="39"/>
        <end position="120"/>
    </location>
</feature>
<dbReference type="Proteomes" id="UP000198287">
    <property type="component" value="Unassembled WGS sequence"/>
</dbReference>
<gene>
    <name evidence="3" type="ORF">Fcan01_07677</name>
</gene>
<sequence>MLSNRIHKLGKRWLANKWLHEYTIFDDGVQLSLTKKSSKTKPEKEEGVRLPSRQWANWITYLTLRDCLILAKIKHECERTVKYWLGLISSSHHATDSLVAVGVLSRMWYVSSSMVESLINVMYPTICKLSIHLEPTKAENWLMDLGMPSPEYLSSSWLEEILGSPFIPARLRKGLDTMGTVQDRTRESVLMSGSKSISDNEKRKSTAGNVHAAQSPSSTSPTTVTRRVVTKSESSSDEDVGVPVNLPSTSQQLSKHQKSRSSIVLDERWTRFFSGYKSKLKTEKGRKQFCVRIRKWLQDETTKKVIVKLKRLRNCIKSGNYSEMIVMINQFQKFLSTREISS</sequence>
<evidence type="ECO:0000313" key="4">
    <source>
        <dbReference type="Proteomes" id="UP000198287"/>
    </source>
</evidence>
<organism evidence="3 4">
    <name type="scientific">Folsomia candida</name>
    <name type="common">Springtail</name>
    <dbReference type="NCBI Taxonomy" id="158441"/>
    <lineage>
        <taxon>Eukaryota</taxon>
        <taxon>Metazoa</taxon>
        <taxon>Ecdysozoa</taxon>
        <taxon>Arthropoda</taxon>
        <taxon>Hexapoda</taxon>
        <taxon>Collembola</taxon>
        <taxon>Entomobryomorpha</taxon>
        <taxon>Isotomoidea</taxon>
        <taxon>Isotomidae</taxon>
        <taxon>Proisotominae</taxon>
        <taxon>Folsomia</taxon>
    </lineage>
</organism>
<dbReference type="OrthoDB" id="10544962at2759"/>
<name>A0A226EIR6_FOLCA</name>
<evidence type="ECO:0000313" key="3">
    <source>
        <dbReference type="EMBL" id="OXA57359.1"/>
    </source>
</evidence>
<accession>A0A226EIR6</accession>